<organism evidence="2 3">
    <name type="scientific">Malassezia vespertilionis</name>
    <dbReference type="NCBI Taxonomy" id="2020962"/>
    <lineage>
        <taxon>Eukaryota</taxon>
        <taxon>Fungi</taxon>
        <taxon>Dikarya</taxon>
        <taxon>Basidiomycota</taxon>
        <taxon>Ustilaginomycotina</taxon>
        <taxon>Malasseziomycetes</taxon>
        <taxon>Malasseziales</taxon>
        <taxon>Malasseziaceae</taxon>
        <taxon>Malassezia</taxon>
    </lineage>
</organism>
<feature type="compositionally biased region" description="Basic and acidic residues" evidence="1">
    <location>
        <begin position="346"/>
        <end position="362"/>
    </location>
</feature>
<dbReference type="OrthoDB" id="3365958at2759"/>
<evidence type="ECO:0000256" key="1">
    <source>
        <dbReference type="SAM" id="MobiDB-lite"/>
    </source>
</evidence>
<name>A0A2N1JBJ0_9BASI</name>
<sequence>MDQGAFRQLLAAGARPPQGARQKRDTNTGQNSRRKHAPRALGEKVGSAVEAMKPRSVQQTSGYMDRAEMRRRGIDVPIDLVMPCEASDMEHTAGDPVGVQSCALAPEEETAAQARGLDFSLLERQKARIAEVHAPDVDLDAALAEGVRTKLAEEPMEANALPSKFQPVAQHAEPDAAPDVIYVNGKRMRKKKKCAAQENGMRTAAATAAPTPSPAPDPTPVMDRSKISPPSAPDSTPVVDHSKISPPSAPDSTPTSVPPQRLPADDDIFDDADEWKGISDDETPEDEMHPTAHTIKPDWFATHPTEKSPSPAPPLSPPRSPSPSPEPSRLEGLSTSALPSELSHWLLEREQKRADRPHDHPPPRRKRPRSKKNRDMDSP</sequence>
<dbReference type="EMBL" id="KZ454990">
    <property type="protein sequence ID" value="PKI83914.1"/>
    <property type="molecule type" value="Genomic_DNA"/>
</dbReference>
<feature type="region of interest" description="Disordered" evidence="1">
    <location>
        <begin position="1"/>
        <end position="63"/>
    </location>
</feature>
<dbReference type="Proteomes" id="UP000232875">
    <property type="component" value="Unassembled WGS sequence"/>
</dbReference>
<feature type="compositionally biased region" description="Basic residues" evidence="1">
    <location>
        <begin position="363"/>
        <end position="372"/>
    </location>
</feature>
<feature type="compositionally biased region" description="Pro residues" evidence="1">
    <location>
        <begin position="310"/>
        <end position="326"/>
    </location>
</feature>
<evidence type="ECO:0000313" key="2">
    <source>
        <dbReference type="EMBL" id="PKI83914.1"/>
    </source>
</evidence>
<keyword evidence="3" id="KW-1185">Reference proteome</keyword>
<protein>
    <submittedName>
        <fullName evidence="2">Uncharacterized protein</fullName>
    </submittedName>
</protein>
<gene>
    <name evidence="2" type="ORF">MVES_002275</name>
</gene>
<evidence type="ECO:0000313" key="3">
    <source>
        <dbReference type="Proteomes" id="UP000232875"/>
    </source>
</evidence>
<proteinExistence type="predicted"/>
<accession>A0A2N1JBJ0</accession>
<feature type="region of interest" description="Disordered" evidence="1">
    <location>
        <begin position="192"/>
        <end position="379"/>
    </location>
</feature>
<dbReference type="STRING" id="2020962.A0A2N1JBJ0"/>
<dbReference type="AlphaFoldDB" id="A0A2N1JBJ0"/>
<reference evidence="2 3" key="1">
    <citation type="submission" date="2017-10" db="EMBL/GenBank/DDBJ databases">
        <title>A novel species of cold-tolerant Malassezia isolated from bats.</title>
        <authorList>
            <person name="Lorch J.M."/>
            <person name="Palmer J.M."/>
            <person name="Vanderwolf K.J."/>
            <person name="Schmidt K.Z."/>
            <person name="Verant M.L."/>
            <person name="Weller T.J."/>
            <person name="Blehert D.S."/>
        </authorList>
    </citation>
    <scope>NUCLEOTIDE SEQUENCE [LARGE SCALE GENOMIC DNA]</scope>
    <source>
        <strain evidence="2 3">NWHC:44797-103</strain>
    </source>
</reference>